<feature type="chain" id="PRO_5019138800" evidence="1">
    <location>
        <begin position="26"/>
        <end position="283"/>
    </location>
</feature>
<comment type="caution">
    <text evidence="2">The sequence shown here is derived from an EMBL/GenBank/DDBJ whole genome shotgun (WGS) entry which is preliminary data.</text>
</comment>
<reference evidence="2 3" key="1">
    <citation type="journal article" date="2011" name="Front. Microbiol.">
        <title>Genomic signatures of strain selection and enhancement in Bacillus atrophaeus var. globigii, a historical biowarfare simulant.</title>
        <authorList>
            <person name="Gibbons H.S."/>
            <person name="Broomall S.M."/>
            <person name="McNew L.A."/>
            <person name="Daligault H."/>
            <person name="Chapman C."/>
            <person name="Bruce D."/>
            <person name="Karavis M."/>
            <person name="Krepps M."/>
            <person name="McGregor P.A."/>
            <person name="Hong C."/>
            <person name="Park K.H."/>
            <person name="Akmal A."/>
            <person name="Feldman A."/>
            <person name="Lin J.S."/>
            <person name="Chang W.E."/>
            <person name="Higgs B.W."/>
            <person name="Demirev P."/>
            <person name="Lindquist J."/>
            <person name="Liem A."/>
            <person name="Fochler E."/>
            <person name="Read T.D."/>
            <person name="Tapia R."/>
            <person name="Johnson S."/>
            <person name="Bishop-Lilly K.A."/>
            <person name="Detter C."/>
            <person name="Han C."/>
            <person name="Sozhamannan S."/>
            <person name="Rosenzweig C.N."/>
            <person name="Skowronski E.W."/>
        </authorList>
    </citation>
    <scope>NUCLEOTIDE SEQUENCE [LARGE SCALE GENOMIC DNA]</scope>
    <source>
        <strain evidence="2 3">GYP-17</strain>
    </source>
</reference>
<evidence type="ECO:0000313" key="2">
    <source>
        <dbReference type="EMBL" id="RUO31368.1"/>
    </source>
</evidence>
<dbReference type="Proteomes" id="UP000288405">
    <property type="component" value="Unassembled WGS sequence"/>
</dbReference>
<keyword evidence="3" id="KW-1185">Reference proteome</keyword>
<feature type="signal peptide" evidence="1">
    <location>
        <begin position="1"/>
        <end position="25"/>
    </location>
</feature>
<dbReference type="EMBL" id="PIPM01000008">
    <property type="protein sequence ID" value="RUO31368.1"/>
    <property type="molecule type" value="Genomic_DNA"/>
</dbReference>
<evidence type="ECO:0000313" key="3">
    <source>
        <dbReference type="Proteomes" id="UP000288405"/>
    </source>
</evidence>
<evidence type="ECO:0000256" key="1">
    <source>
        <dbReference type="SAM" id="SignalP"/>
    </source>
</evidence>
<name>A0A432WEY1_9GAMM</name>
<dbReference type="AlphaFoldDB" id="A0A432WEY1"/>
<keyword evidence="1" id="KW-0732">Signal</keyword>
<accession>A0A432WEY1</accession>
<dbReference type="InterPro" id="IPR021393">
    <property type="entry name" value="DUF3034"/>
</dbReference>
<sequence>MKTRWVVMVGAIACVASIFAFPAQASGGRLLATGGVTTIEGSAGGGLVPWAVISGYTEDEQWGGTATLSRAQVDDYRLDVTGVSVSYGNRFEVSFARQMFNLENLGAELRQDILGAKYRLTGDLIYGAMPQISVGTQYKRNTQYAIPEAVGSARDADWDVYLAVSRVWLAGPFDRTWLANGTVRATRANQGGLLGFGGDTRDQHELQAELALGMFVNRALAVGVEYRQKPDNLSFAHEDDWTSAWVAWFPSKQVALVGAYVDLGSIAGESGQRGYYLSIQASF</sequence>
<dbReference type="OrthoDB" id="9126735at2"/>
<protein>
    <submittedName>
        <fullName evidence="2">DUF3034 domain-containing protein</fullName>
    </submittedName>
</protein>
<organism evidence="2 3">
    <name type="scientific">Aliidiomarina sanyensis</name>
    <dbReference type="NCBI Taxonomy" id="1249555"/>
    <lineage>
        <taxon>Bacteria</taxon>
        <taxon>Pseudomonadati</taxon>
        <taxon>Pseudomonadota</taxon>
        <taxon>Gammaproteobacteria</taxon>
        <taxon>Alteromonadales</taxon>
        <taxon>Idiomarinaceae</taxon>
        <taxon>Aliidiomarina</taxon>
    </lineage>
</organism>
<dbReference type="RefSeq" id="WP_126777187.1">
    <property type="nucleotide sequence ID" value="NZ_PIPM01000008.1"/>
</dbReference>
<proteinExistence type="predicted"/>
<dbReference type="Pfam" id="PF11231">
    <property type="entry name" value="DUF3034"/>
    <property type="match status" value="1"/>
</dbReference>
<gene>
    <name evidence="2" type="ORF">CWE11_08465</name>
</gene>